<dbReference type="AlphaFoldDB" id="A0A511N352"/>
<dbReference type="PROSITE" id="PS51257">
    <property type="entry name" value="PROKAR_LIPOPROTEIN"/>
    <property type="match status" value="1"/>
</dbReference>
<comment type="caution">
    <text evidence="2">The sequence shown here is derived from an EMBL/GenBank/DDBJ whole genome shotgun (WGS) entry which is preliminary data.</text>
</comment>
<reference evidence="2 3" key="1">
    <citation type="submission" date="2019-07" db="EMBL/GenBank/DDBJ databases">
        <title>Whole genome shotgun sequence of Deinococcus cellulosilyticus NBRC 106333.</title>
        <authorList>
            <person name="Hosoyama A."/>
            <person name="Uohara A."/>
            <person name="Ohji S."/>
            <person name="Ichikawa N."/>
        </authorList>
    </citation>
    <scope>NUCLEOTIDE SEQUENCE [LARGE SCALE GENOMIC DNA]</scope>
    <source>
        <strain evidence="2 3">NBRC 106333</strain>
    </source>
</reference>
<dbReference type="EMBL" id="BJXB01000012">
    <property type="protein sequence ID" value="GEM47284.1"/>
    <property type="molecule type" value="Genomic_DNA"/>
</dbReference>
<evidence type="ECO:0000256" key="1">
    <source>
        <dbReference type="SAM" id="MobiDB-lite"/>
    </source>
</evidence>
<dbReference type="Proteomes" id="UP000321306">
    <property type="component" value="Unassembled WGS sequence"/>
</dbReference>
<evidence type="ECO:0000313" key="2">
    <source>
        <dbReference type="EMBL" id="GEM47284.1"/>
    </source>
</evidence>
<gene>
    <name evidence="2" type="ORF">DC3_29190</name>
</gene>
<protein>
    <recommendedName>
        <fullName evidence="4">Lipoprotein</fullName>
    </recommendedName>
</protein>
<keyword evidence="3" id="KW-1185">Reference proteome</keyword>
<evidence type="ECO:0000313" key="3">
    <source>
        <dbReference type="Proteomes" id="UP000321306"/>
    </source>
</evidence>
<dbReference type="RefSeq" id="WP_146885408.1">
    <property type="nucleotide sequence ID" value="NZ_BJXB01000012.1"/>
</dbReference>
<name>A0A511N352_DEIC1</name>
<accession>A0A511N352</accession>
<proteinExistence type="predicted"/>
<sequence>MKDARFGLLIVTSALSLVSCSKGPTPGEGLTALQASSLGSVLSSELQNLTAALTDTDFAAGFSAVNAQATGKPECVTASPDPTADADGDGLPDTVTYTYNCQKSGPAGSNSVQGTLKFEDTQTAPAQGAKVTATSLTFSQKDASGNNVLYESRNGTRTASGTTTAISVGNDMTVVRQVSSQTAGTLKNKLQVAFQATAGTITAKSLPAGTLEVSGNASWTQGDLNTDLNVTTVNPLQFDPGCASALKIVGGQLKATLTGSGPKGYLNVTFGACGTEPSIKFFAVP</sequence>
<organism evidence="2 3">
    <name type="scientific">Deinococcus cellulosilyticus (strain DSM 18568 / NBRC 106333 / KACC 11606 / 5516J-15)</name>
    <dbReference type="NCBI Taxonomy" id="1223518"/>
    <lineage>
        <taxon>Bacteria</taxon>
        <taxon>Thermotogati</taxon>
        <taxon>Deinococcota</taxon>
        <taxon>Deinococci</taxon>
        <taxon>Deinococcales</taxon>
        <taxon>Deinococcaceae</taxon>
        <taxon>Deinococcus</taxon>
    </lineage>
</organism>
<feature type="region of interest" description="Disordered" evidence="1">
    <location>
        <begin position="72"/>
        <end position="91"/>
    </location>
</feature>
<evidence type="ECO:0008006" key="4">
    <source>
        <dbReference type="Google" id="ProtNLM"/>
    </source>
</evidence>